<organism evidence="1 2">
    <name type="scientific">Gemmobacter caeni</name>
    <dbReference type="NCBI Taxonomy" id="589035"/>
    <lineage>
        <taxon>Bacteria</taxon>
        <taxon>Pseudomonadati</taxon>
        <taxon>Pseudomonadota</taxon>
        <taxon>Alphaproteobacteria</taxon>
        <taxon>Rhodobacterales</taxon>
        <taxon>Paracoccaceae</taxon>
        <taxon>Gemmobacter</taxon>
    </lineage>
</organism>
<name>A0A2T6AZ23_9RHOB</name>
<sequence>MKLGYTIHEVQKGKDTIIAPGRVHPFDDQEHDDLARLGAIREPSRDEIALYEALLPAVEEEDPKKSPEREQLEAKATELGVKFQANTGDAALLKRIEEAEAKKAATTGTNPGDDTL</sequence>
<proteinExistence type="predicted"/>
<dbReference type="RefSeq" id="WP_108129323.1">
    <property type="nucleotide sequence ID" value="NZ_QBKP01000008.1"/>
</dbReference>
<evidence type="ECO:0000313" key="2">
    <source>
        <dbReference type="Proteomes" id="UP000244224"/>
    </source>
</evidence>
<accession>A0A2T6AZ23</accession>
<evidence type="ECO:0008006" key="3">
    <source>
        <dbReference type="Google" id="ProtNLM"/>
    </source>
</evidence>
<keyword evidence="2" id="KW-1185">Reference proteome</keyword>
<gene>
    <name evidence="1" type="ORF">C8N34_108163</name>
</gene>
<comment type="caution">
    <text evidence="1">The sequence shown here is derived from an EMBL/GenBank/DDBJ whole genome shotgun (WGS) entry which is preliminary data.</text>
</comment>
<evidence type="ECO:0000313" key="1">
    <source>
        <dbReference type="EMBL" id="PTX49053.1"/>
    </source>
</evidence>
<protein>
    <recommendedName>
        <fullName evidence="3">Mu-like prophage FluMu N-terminal domain-containing protein</fullName>
    </recommendedName>
</protein>
<reference evidence="1 2" key="1">
    <citation type="submission" date="2018-04" db="EMBL/GenBank/DDBJ databases">
        <title>Genomic Encyclopedia of Archaeal and Bacterial Type Strains, Phase II (KMG-II): from individual species to whole genera.</title>
        <authorList>
            <person name="Goeker M."/>
        </authorList>
    </citation>
    <scope>NUCLEOTIDE SEQUENCE [LARGE SCALE GENOMIC DNA]</scope>
    <source>
        <strain evidence="1 2">DSM 21823</strain>
    </source>
</reference>
<dbReference type="Proteomes" id="UP000244224">
    <property type="component" value="Unassembled WGS sequence"/>
</dbReference>
<dbReference type="AlphaFoldDB" id="A0A2T6AZ23"/>
<dbReference type="EMBL" id="QBKP01000008">
    <property type="protein sequence ID" value="PTX49053.1"/>
    <property type="molecule type" value="Genomic_DNA"/>
</dbReference>